<dbReference type="AlphaFoldDB" id="A0A5B0WZV2"/>
<dbReference type="Proteomes" id="UP000323708">
    <property type="component" value="Unassembled WGS sequence"/>
</dbReference>
<reference evidence="2 3" key="1">
    <citation type="submission" date="2019-09" db="EMBL/GenBank/DDBJ databases">
        <authorList>
            <person name="Chen X.-Y."/>
        </authorList>
    </citation>
    <scope>NUCLEOTIDE SEQUENCE [LARGE SCALE GENOMIC DNA]</scope>
    <source>
        <strain evidence="2 3">NY5</strain>
    </source>
</reference>
<dbReference type="Pfam" id="PF05899">
    <property type="entry name" value="Cupin_3"/>
    <property type="match status" value="1"/>
</dbReference>
<dbReference type="InterPro" id="IPR014710">
    <property type="entry name" value="RmlC-like_jellyroll"/>
</dbReference>
<accession>A0A5B0WZV2</accession>
<dbReference type="Gene3D" id="2.60.120.10">
    <property type="entry name" value="Jelly Rolls"/>
    <property type="match status" value="1"/>
</dbReference>
<comment type="caution">
    <text evidence="2">The sequence shown here is derived from an EMBL/GenBank/DDBJ whole genome shotgun (WGS) entry which is preliminary data.</text>
</comment>
<evidence type="ECO:0000259" key="1">
    <source>
        <dbReference type="Pfam" id="PF05899"/>
    </source>
</evidence>
<protein>
    <submittedName>
        <fullName evidence="2">DUF861 domain-containing protein</fullName>
    </submittedName>
</protein>
<dbReference type="InterPro" id="IPR008579">
    <property type="entry name" value="UGlyAH_Cupin_dom"/>
</dbReference>
<gene>
    <name evidence="2" type="ORF">F0M18_08085</name>
</gene>
<feature type="domain" description="(S)-ureidoglycine aminohydrolase cupin" evidence="1">
    <location>
        <begin position="78"/>
        <end position="140"/>
    </location>
</feature>
<organism evidence="2 3">
    <name type="scientific">Pseudohalioglobus sediminis</name>
    <dbReference type="NCBI Taxonomy" id="2606449"/>
    <lineage>
        <taxon>Bacteria</taxon>
        <taxon>Pseudomonadati</taxon>
        <taxon>Pseudomonadota</taxon>
        <taxon>Gammaproteobacteria</taxon>
        <taxon>Cellvibrionales</taxon>
        <taxon>Halieaceae</taxon>
        <taxon>Pseudohalioglobus</taxon>
    </lineage>
</organism>
<sequence length="158" mass="17100">MPIPACSLLLSGQDVMSEESSAEPQGILPIAIEQGILDGKGLTQGDMSEFEDKDNVTQGEDGSAGFSTHMFHTGKIMVAVYEAEPGKVHIDGAVYDEFVQILEGRLILTPDSGGEFEFKTGESLVVPKGYKGGWHMPEKYRELIVIDTAYLEESGDNS</sequence>
<evidence type="ECO:0000313" key="2">
    <source>
        <dbReference type="EMBL" id="KAA1192614.1"/>
    </source>
</evidence>
<dbReference type="SUPFAM" id="SSF51182">
    <property type="entry name" value="RmlC-like cupins"/>
    <property type="match status" value="1"/>
</dbReference>
<evidence type="ECO:0000313" key="3">
    <source>
        <dbReference type="Proteomes" id="UP000323708"/>
    </source>
</evidence>
<dbReference type="InterPro" id="IPR011051">
    <property type="entry name" value="RmlC_Cupin_sf"/>
</dbReference>
<name>A0A5B0WZV2_9GAMM</name>
<proteinExistence type="predicted"/>
<dbReference type="EMBL" id="VTUX01000003">
    <property type="protein sequence ID" value="KAA1192614.1"/>
    <property type="molecule type" value="Genomic_DNA"/>
</dbReference>
<keyword evidence="3" id="KW-1185">Reference proteome</keyword>